<keyword evidence="4" id="KW-1185">Reference proteome</keyword>
<reference evidence="1 3" key="1">
    <citation type="submission" date="2015-12" db="EMBL/GenBank/DDBJ databases">
        <title>Amycolatopsis regifaucium genome sequencing and assembly.</title>
        <authorList>
            <person name="Mayilraj S."/>
        </authorList>
    </citation>
    <scope>NUCLEOTIDE SEQUENCE [LARGE SCALE GENOMIC DNA]</scope>
    <source>
        <strain evidence="1 3">GY080</strain>
    </source>
</reference>
<dbReference type="Proteomes" id="UP000186883">
    <property type="component" value="Unassembled WGS sequence"/>
</dbReference>
<reference evidence="2 4" key="2">
    <citation type="submission" date="2016-11" db="EMBL/GenBank/DDBJ databases">
        <title>Genome sequencing of Amycolatopsis regifaucium.</title>
        <authorList>
            <person name="Mayilraj S."/>
            <person name="Kaur N."/>
        </authorList>
    </citation>
    <scope>NUCLEOTIDE SEQUENCE [LARGE SCALE GENOMIC DNA]</scope>
    <source>
        <strain evidence="2 4">GY080</strain>
    </source>
</reference>
<dbReference type="EMBL" id="LQCI01000002">
    <property type="protein sequence ID" value="KZB88184.1"/>
    <property type="molecule type" value="Genomic_DNA"/>
</dbReference>
<accession>A0A154MV03</accession>
<organism evidence="1 3">
    <name type="scientific">Amycolatopsis regifaucium</name>
    <dbReference type="NCBI Taxonomy" id="546365"/>
    <lineage>
        <taxon>Bacteria</taxon>
        <taxon>Bacillati</taxon>
        <taxon>Actinomycetota</taxon>
        <taxon>Actinomycetes</taxon>
        <taxon>Pseudonocardiales</taxon>
        <taxon>Pseudonocardiaceae</taxon>
        <taxon>Amycolatopsis</taxon>
    </lineage>
</organism>
<name>A0A154MV03_9PSEU</name>
<protein>
    <submittedName>
        <fullName evidence="1">Uncharacterized protein</fullName>
    </submittedName>
</protein>
<evidence type="ECO:0000313" key="2">
    <source>
        <dbReference type="EMBL" id="OKA04315.1"/>
    </source>
</evidence>
<gene>
    <name evidence="2" type="ORF">ATP06_0230850</name>
    <name evidence="1" type="ORF">AVL48_19660</name>
</gene>
<dbReference type="AlphaFoldDB" id="A0A154MV03"/>
<evidence type="ECO:0000313" key="4">
    <source>
        <dbReference type="Proteomes" id="UP000186883"/>
    </source>
</evidence>
<evidence type="ECO:0000313" key="3">
    <source>
        <dbReference type="Proteomes" id="UP000076321"/>
    </source>
</evidence>
<comment type="caution">
    <text evidence="1">The sequence shown here is derived from an EMBL/GenBank/DDBJ whole genome shotgun (WGS) entry which is preliminary data.</text>
</comment>
<dbReference type="EMBL" id="LOBU02000022">
    <property type="protein sequence ID" value="OKA04315.1"/>
    <property type="molecule type" value="Genomic_DNA"/>
</dbReference>
<dbReference type="Proteomes" id="UP000076321">
    <property type="component" value="Unassembled WGS sequence"/>
</dbReference>
<proteinExistence type="predicted"/>
<sequence length="72" mass="7629">MAVVLTLRGEATRLDGTSRKLSADAHDEPRRAEGFAGAFGGRAGLVCFVVPPGYRPGCLHVGERDREACSTL</sequence>
<evidence type="ECO:0000313" key="1">
    <source>
        <dbReference type="EMBL" id="KZB88184.1"/>
    </source>
</evidence>